<comment type="caution">
    <text evidence="2">The sequence shown here is derived from an EMBL/GenBank/DDBJ whole genome shotgun (WGS) entry which is preliminary data.</text>
</comment>
<evidence type="ECO:0000313" key="3">
    <source>
        <dbReference type="Proteomes" id="UP000780801"/>
    </source>
</evidence>
<gene>
    <name evidence="2" type="ORF">BGW38_009180</name>
</gene>
<feature type="compositionally biased region" description="Polar residues" evidence="1">
    <location>
        <begin position="1"/>
        <end position="12"/>
    </location>
</feature>
<feature type="non-terminal residue" evidence="2">
    <location>
        <position position="1"/>
    </location>
</feature>
<sequence length="266" mass="28494">SVNKQQQQSTSPKDIKDSTKLGLGRRESESKHGSSSTAPITSSSAARRPSQAIKEETPAQESTSASLGVNSSTPAIGKRVSIEDYQRERMSATDKVETPKMNVESPALMPSSAGVMLGKSSSSSSSGSSRDSGAKGSSSLDPKASTGTSSLSSSSSKSSSETSKKISDYYQTFKLRRAEGIAFKHNADDVFKVQNNPRHGAILYFLSAIEFIAGFHANDKYLSLSNQGRPDLFMKESISLWETMRQFICSLTTQCHSNQLAGLDGL</sequence>
<organism evidence="2 3">
    <name type="scientific">Lunasporangiospora selenospora</name>
    <dbReference type="NCBI Taxonomy" id="979761"/>
    <lineage>
        <taxon>Eukaryota</taxon>
        <taxon>Fungi</taxon>
        <taxon>Fungi incertae sedis</taxon>
        <taxon>Mucoromycota</taxon>
        <taxon>Mortierellomycotina</taxon>
        <taxon>Mortierellomycetes</taxon>
        <taxon>Mortierellales</taxon>
        <taxon>Mortierellaceae</taxon>
        <taxon>Lunasporangiospora</taxon>
    </lineage>
</organism>
<feature type="compositionally biased region" description="Basic and acidic residues" evidence="1">
    <location>
        <begin position="80"/>
        <end position="98"/>
    </location>
</feature>
<feature type="compositionally biased region" description="Low complexity" evidence="1">
    <location>
        <begin position="34"/>
        <end position="50"/>
    </location>
</feature>
<feature type="compositionally biased region" description="Basic and acidic residues" evidence="1">
    <location>
        <begin position="13"/>
        <end position="32"/>
    </location>
</feature>
<dbReference type="AlphaFoldDB" id="A0A9P6K996"/>
<evidence type="ECO:0000256" key="1">
    <source>
        <dbReference type="SAM" id="MobiDB-lite"/>
    </source>
</evidence>
<feature type="compositionally biased region" description="Polar residues" evidence="1">
    <location>
        <begin position="59"/>
        <end position="74"/>
    </location>
</feature>
<feature type="non-terminal residue" evidence="2">
    <location>
        <position position="266"/>
    </location>
</feature>
<dbReference type="OrthoDB" id="2429992at2759"/>
<feature type="region of interest" description="Disordered" evidence="1">
    <location>
        <begin position="1"/>
        <end position="161"/>
    </location>
</feature>
<evidence type="ECO:0000313" key="2">
    <source>
        <dbReference type="EMBL" id="KAF9556673.1"/>
    </source>
</evidence>
<reference evidence="2" key="1">
    <citation type="journal article" date="2020" name="Fungal Divers.">
        <title>Resolving the Mortierellaceae phylogeny through synthesis of multi-gene phylogenetics and phylogenomics.</title>
        <authorList>
            <person name="Vandepol N."/>
            <person name="Liber J."/>
            <person name="Desiro A."/>
            <person name="Na H."/>
            <person name="Kennedy M."/>
            <person name="Barry K."/>
            <person name="Grigoriev I.V."/>
            <person name="Miller A.N."/>
            <person name="O'Donnell K."/>
            <person name="Stajich J.E."/>
            <person name="Bonito G."/>
        </authorList>
    </citation>
    <scope>NUCLEOTIDE SEQUENCE</scope>
    <source>
        <strain evidence="2">KOD1015</strain>
    </source>
</reference>
<dbReference type="Proteomes" id="UP000780801">
    <property type="component" value="Unassembled WGS sequence"/>
</dbReference>
<dbReference type="EMBL" id="JAABOA010006639">
    <property type="protein sequence ID" value="KAF9556673.1"/>
    <property type="molecule type" value="Genomic_DNA"/>
</dbReference>
<feature type="compositionally biased region" description="Low complexity" evidence="1">
    <location>
        <begin position="111"/>
        <end position="161"/>
    </location>
</feature>
<proteinExistence type="predicted"/>
<name>A0A9P6K996_9FUNG</name>
<accession>A0A9P6K996</accession>
<protein>
    <submittedName>
        <fullName evidence="2">Uncharacterized protein</fullName>
    </submittedName>
</protein>
<keyword evidence="3" id="KW-1185">Reference proteome</keyword>